<dbReference type="AlphaFoldDB" id="A0A1Q8YGX0"/>
<feature type="transmembrane region" description="Helical" evidence="1">
    <location>
        <begin position="6"/>
        <end position="22"/>
    </location>
</feature>
<accession>A0A1Q8YGX0</accession>
<dbReference type="RefSeq" id="WP_274534890.1">
    <property type="nucleotide sequence ID" value="NZ_MSYM01000008.1"/>
</dbReference>
<evidence type="ECO:0000313" key="2">
    <source>
        <dbReference type="EMBL" id="OLP07311.1"/>
    </source>
</evidence>
<name>A0A1Q8YGX0_9BURK</name>
<comment type="caution">
    <text evidence="2">The sequence shown here is derived from an EMBL/GenBank/DDBJ whole genome shotgun (WGS) entry which is preliminary data.</text>
</comment>
<sequence>MVEGLLFWLDLALMMYFCWRIIKLTKGEAKDLGIFSFKDTEKKP</sequence>
<dbReference type="EMBL" id="MSYM01000008">
    <property type="protein sequence ID" value="OLP07311.1"/>
    <property type="molecule type" value="Genomic_DNA"/>
</dbReference>
<reference evidence="2 3" key="1">
    <citation type="submission" date="2017-01" db="EMBL/GenBank/DDBJ databases">
        <title>Genome sequence of Rhodoferax antarcticus ANT.BR, a psychrophilic purple nonsulfur bacterium from an Antarctic microbial mat.</title>
        <authorList>
            <person name="Baker J."/>
            <person name="Riester C."/>
            <person name="Skinner B."/>
            <person name="Newell A."/>
            <person name="Swingley W."/>
            <person name="Madigan M."/>
            <person name="Jung D."/>
            <person name="Asao M."/>
            <person name="Chen M."/>
            <person name="Loughlin P."/>
            <person name="Pan H."/>
            <person name="Lin S."/>
            <person name="Li N."/>
            <person name="Shaw J."/>
            <person name="Prado M."/>
            <person name="Sherman C."/>
            <person name="Li X."/>
            <person name="Tang J."/>
            <person name="Blankenship R."/>
            <person name="Zhao T."/>
            <person name="Touchman J."/>
            <person name="Sattley M."/>
        </authorList>
    </citation>
    <scope>NUCLEOTIDE SEQUENCE [LARGE SCALE GENOMIC DNA]</scope>
    <source>
        <strain evidence="2 3">ANT.BR</strain>
    </source>
</reference>
<keyword evidence="3" id="KW-1185">Reference proteome</keyword>
<organism evidence="2 3">
    <name type="scientific">Rhodoferax antarcticus ANT.BR</name>
    <dbReference type="NCBI Taxonomy" id="1111071"/>
    <lineage>
        <taxon>Bacteria</taxon>
        <taxon>Pseudomonadati</taxon>
        <taxon>Pseudomonadota</taxon>
        <taxon>Betaproteobacteria</taxon>
        <taxon>Burkholderiales</taxon>
        <taxon>Comamonadaceae</taxon>
        <taxon>Rhodoferax</taxon>
    </lineage>
</organism>
<dbReference type="Proteomes" id="UP000185911">
    <property type="component" value="Unassembled WGS sequence"/>
</dbReference>
<evidence type="ECO:0000313" key="3">
    <source>
        <dbReference type="Proteomes" id="UP000185911"/>
    </source>
</evidence>
<proteinExistence type="predicted"/>
<evidence type="ECO:0000256" key="1">
    <source>
        <dbReference type="SAM" id="Phobius"/>
    </source>
</evidence>
<keyword evidence="1" id="KW-1133">Transmembrane helix</keyword>
<keyword evidence="1" id="KW-0472">Membrane</keyword>
<protein>
    <submittedName>
        <fullName evidence="2">Uncharacterized protein</fullName>
    </submittedName>
</protein>
<keyword evidence="1" id="KW-0812">Transmembrane</keyword>
<gene>
    <name evidence="2" type="ORF">BLL52_1141</name>
</gene>